<gene>
    <name evidence="7" type="ORF">N5J46_10005</name>
</gene>
<keyword evidence="2 7" id="KW-0436">Ligase</keyword>
<dbReference type="Pfam" id="PF00501">
    <property type="entry name" value="AMP-binding"/>
    <property type="match status" value="1"/>
</dbReference>
<organism evidence="7 8">
    <name type="scientific">Acinetobacter johnsonii</name>
    <dbReference type="NCBI Taxonomy" id="40214"/>
    <lineage>
        <taxon>Bacteria</taxon>
        <taxon>Pseudomonadati</taxon>
        <taxon>Pseudomonadota</taxon>
        <taxon>Gammaproteobacteria</taxon>
        <taxon>Moraxellales</taxon>
        <taxon>Moraxellaceae</taxon>
        <taxon>Acinetobacter</taxon>
    </lineage>
</organism>
<dbReference type="FunFam" id="3.30.300.30:FF:000008">
    <property type="entry name" value="2,3-dihydroxybenzoate-AMP ligase"/>
    <property type="match status" value="1"/>
</dbReference>
<name>A0AA43BLM1_ACIJO</name>
<keyword evidence="4" id="KW-0443">Lipid metabolism</keyword>
<evidence type="ECO:0000313" key="7">
    <source>
        <dbReference type="EMBL" id="MDH2172752.1"/>
    </source>
</evidence>
<dbReference type="Pfam" id="PF13193">
    <property type="entry name" value="AMP-binding_C"/>
    <property type="match status" value="1"/>
</dbReference>
<sequence length="545" mass="60057">MLGRMMFQPLLISNLINHAERYHADTAIISKNTDGSITETNWAKVAANSKRFANVLKHLGLSQSDRVATIAWNNHRHLESWYAISGSGYICHTINPRLFPEQLIFIINDAQDRVVLFDKTFAPLIAAVKAHLPHVEHFICLDSADDAITEKIADVKFYDDLVSKESEQFTWPSFDEQTASSLCYTSGTTGNPKGVLYSHRSTILHSFAISLPDSLNLSANDIMLPVVPMFHVNAWGTPYAAAMVGCTVVLPGPGLDGPSLVNMIDTYKVTVALGVPTIWQGLLAAAKQTGSQLASMNRNVVGGSACPPSMLAAFKNDYNCDTIHAWGMTETSPLGSANQLKAKHQQLSEQERFKLRLSQGRPPFGVDLRLTDEEKGSNEIARDGEQIGNLQIKGHWIIDSYFGKDESALTTDGWFDTGDIATLDEDGFLCISDRSKDLIKSGGEWISSVELENLAMGHSDILMAAVIAAEHPKWDERPIVIAVKKPDSTVTEQGVLDYYTDKIAKWQIPDRVIFVDSIPLSGTGKMLKRELRAQYGQVLLEQNPV</sequence>
<dbReference type="PANTHER" id="PTHR43859">
    <property type="entry name" value="ACYL-ACTIVATING ENZYME"/>
    <property type="match status" value="1"/>
</dbReference>
<dbReference type="Gene3D" id="3.30.300.30">
    <property type="match status" value="1"/>
</dbReference>
<evidence type="ECO:0000256" key="4">
    <source>
        <dbReference type="ARBA" id="ARBA00023098"/>
    </source>
</evidence>
<evidence type="ECO:0000256" key="2">
    <source>
        <dbReference type="ARBA" id="ARBA00022598"/>
    </source>
</evidence>
<feature type="domain" description="AMP-binding enzyme C-terminal" evidence="6">
    <location>
        <begin position="450"/>
        <end position="525"/>
    </location>
</feature>
<comment type="caution">
    <text evidence="7">The sequence shown here is derived from an EMBL/GenBank/DDBJ whole genome shotgun (WGS) entry which is preliminary data.</text>
</comment>
<dbReference type="NCBIfam" id="NF004837">
    <property type="entry name" value="PRK06187.1"/>
    <property type="match status" value="1"/>
</dbReference>
<dbReference type="PROSITE" id="PS00455">
    <property type="entry name" value="AMP_BINDING"/>
    <property type="match status" value="1"/>
</dbReference>
<dbReference type="InterPro" id="IPR000873">
    <property type="entry name" value="AMP-dep_synth/lig_dom"/>
</dbReference>
<dbReference type="Proteomes" id="UP001162261">
    <property type="component" value="Unassembled WGS sequence"/>
</dbReference>
<keyword evidence="3" id="KW-0276">Fatty acid metabolism</keyword>
<dbReference type="RefSeq" id="WP_151836966.1">
    <property type="nucleotide sequence ID" value="NZ_BKWH01000074.1"/>
</dbReference>
<feature type="domain" description="AMP-dependent synthetase/ligase" evidence="5">
    <location>
        <begin position="18"/>
        <end position="402"/>
    </location>
</feature>
<dbReference type="InterPro" id="IPR042099">
    <property type="entry name" value="ANL_N_sf"/>
</dbReference>
<dbReference type="AlphaFoldDB" id="A0AA43BLM1"/>
<dbReference type="GO" id="GO:0004467">
    <property type="term" value="F:long-chain fatty acid-CoA ligase activity"/>
    <property type="evidence" value="ECO:0007669"/>
    <property type="project" value="UniProtKB-EC"/>
</dbReference>
<dbReference type="EC" id="6.2.1.3" evidence="7"/>
<dbReference type="CDD" id="cd12119">
    <property type="entry name" value="ttLC_FACS_AlkK_like"/>
    <property type="match status" value="1"/>
</dbReference>
<proteinExistence type="inferred from homology"/>
<evidence type="ECO:0000256" key="3">
    <source>
        <dbReference type="ARBA" id="ARBA00022832"/>
    </source>
</evidence>
<dbReference type="InterPro" id="IPR025110">
    <property type="entry name" value="AMP-bd_C"/>
</dbReference>
<dbReference type="InterPro" id="IPR020845">
    <property type="entry name" value="AMP-binding_CS"/>
</dbReference>
<dbReference type="Gene3D" id="3.40.50.12780">
    <property type="entry name" value="N-terminal domain of ligase-like"/>
    <property type="match status" value="1"/>
</dbReference>
<evidence type="ECO:0000259" key="6">
    <source>
        <dbReference type="Pfam" id="PF13193"/>
    </source>
</evidence>
<protein>
    <submittedName>
        <fullName evidence="7">Long-chain-fatty-acid--CoA ligase</fullName>
        <ecNumber evidence="7">6.2.1.3</ecNumber>
    </submittedName>
</protein>
<comment type="similarity">
    <text evidence="1">Belongs to the ATP-dependent AMP-binding enzyme family.</text>
</comment>
<evidence type="ECO:0000259" key="5">
    <source>
        <dbReference type="Pfam" id="PF00501"/>
    </source>
</evidence>
<evidence type="ECO:0000313" key="8">
    <source>
        <dbReference type="Proteomes" id="UP001162261"/>
    </source>
</evidence>
<evidence type="ECO:0000256" key="1">
    <source>
        <dbReference type="ARBA" id="ARBA00006432"/>
    </source>
</evidence>
<dbReference type="SUPFAM" id="SSF56801">
    <property type="entry name" value="Acetyl-CoA synthetase-like"/>
    <property type="match status" value="1"/>
</dbReference>
<reference evidence="7" key="1">
    <citation type="submission" date="2022-09" db="EMBL/GenBank/DDBJ databases">
        <title>Intensive care unit water sources are persistently colonized with multi-drug resistant bacteria and are the site of extensive horizontal gene transfer of antibiotic resistance genes.</title>
        <authorList>
            <person name="Diorio-Toth L."/>
        </authorList>
    </citation>
    <scope>NUCLEOTIDE SEQUENCE</scope>
    <source>
        <strain evidence="7">GD03649</strain>
    </source>
</reference>
<dbReference type="PANTHER" id="PTHR43859:SF4">
    <property type="entry name" value="BUTANOATE--COA LIGASE AAE1-RELATED"/>
    <property type="match status" value="1"/>
</dbReference>
<dbReference type="EMBL" id="JAOCLH010000017">
    <property type="protein sequence ID" value="MDH2172752.1"/>
    <property type="molecule type" value="Genomic_DNA"/>
</dbReference>
<dbReference type="InterPro" id="IPR045851">
    <property type="entry name" value="AMP-bd_C_sf"/>
</dbReference>
<accession>A0AA43BLM1</accession>